<comment type="similarity">
    <text evidence="3">Belongs to the archaeal Rpo11/eukaryotic RPB11/RPC19 RNA polymerase subunit family.</text>
</comment>
<dbReference type="GO" id="GO:0006362">
    <property type="term" value="P:transcription elongation by RNA polymerase I"/>
    <property type="evidence" value="ECO:0007669"/>
    <property type="project" value="TreeGrafter"/>
</dbReference>
<dbReference type="Pfam" id="PF13656">
    <property type="entry name" value="RNA_pol_L_2"/>
    <property type="match status" value="1"/>
</dbReference>
<dbReference type="Gene3D" id="3.30.1360.10">
    <property type="entry name" value="RNA polymerase, RBP11-like subunit"/>
    <property type="match status" value="1"/>
</dbReference>
<dbReference type="GO" id="GO:0003899">
    <property type="term" value="F:DNA-directed RNA polymerase activity"/>
    <property type="evidence" value="ECO:0007669"/>
    <property type="project" value="TreeGrafter"/>
</dbReference>
<accession>A0AAP0ASR0</accession>
<dbReference type="PANTHER" id="PTHR13946:SF28">
    <property type="entry name" value="DNA-DIRECTED RNA POLYMERASES I AND III SUBUNIT RPAC2"/>
    <property type="match status" value="1"/>
</dbReference>
<proteinExistence type="inferred from homology"/>
<keyword evidence="1" id="KW-0240">DNA-directed RNA polymerase</keyword>
<dbReference type="InterPro" id="IPR009025">
    <property type="entry name" value="RBP11-like_dimer"/>
</dbReference>
<evidence type="ECO:0000259" key="4">
    <source>
        <dbReference type="Pfam" id="PF13656"/>
    </source>
</evidence>
<feature type="domain" description="DNA-directed RNA polymerase RBP11-like dimerisation" evidence="4">
    <location>
        <begin position="22"/>
        <end position="70"/>
    </location>
</feature>
<dbReference type="AlphaFoldDB" id="A0AAP0ASR0"/>
<sequence>MDVSHKFCAHAFDFDMLLPNLDPRVEFCGYSIPHPSENKVNIRVQTTGDAAKDVLKDSLQDLILMCQHVRFTFDHSVSDFILSPSYQEMNTDT</sequence>
<name>A0AAP0ASR0_9ASPA</name>
<keyword evidence="6" id="KW-1185">Reference proteome</keyword>
<dbReference type="GO" id="GO:0005736">
    <property type="term" value="C:RNA polymerase I complex"/>
    <property type="evidence" value="ECO:0007669"/>
    <property type="project" value="TreeGrafter"/>
</dbReference>
<evidence type="ECO:0000313" key="5">
    <source>
        <dbReference type="EMBL" id="KAK8913798.1"/>
    </source>
</evidence>
<organism evidence="5 6">
    <name type="scientific">Platanthera zijinensis</name>
    <dbReference type="NCBI Taxonomy" id="2320716"/>
    <lineage>
        <taxon>Eukaryota</taxon>
        <taxon>Viridiplantae</taxon>
        <taxon>Streptophyta</taxon>
        <taxon>Embryophyta</taxon>
        <taxon>Tracheophyta</taxon>
        <taxon>Spermatophyta</taxon>
        <taxon>Magnoliopsida</taxon>
        <taxon>Liliopsida</taxon>
        <taxon>Asparagales</taxon>
        <taxon>Orchidaceae</taxon>
        <taxon>Orchidoideae</taxon>
        <taxon>Orchideae</taxon>
        <taxon>Orchidinae</taxon>
        <taxon>Platanthera</taxon>
    </lineage>
</organism>
<dbReference type="SUPFAM" id="SSF55257">
    <property type="entry name" value="RBP11-like subunits of RNA polymerase"/>
    <property type="match status" value="1"/>
</dbReference>
<protein>
    <recommendedName>
        <fullName evidence="4">DNA-directed RNA polymerase RBP11-like dimerisation domain-containing protein</fullName>
    </recommendedName>
</protein>
<dbReference type="GO" id="GO:0006383">
    <property type="term" value="P:transcription by RNA polymerase III"/>
    <property type="evidence" value="ECO:0007669"/>
    <property type="project" value="TreeGrafter"/>
</dbReference>
<evidence type="ECO:0000313" key="6">
    <source>
        <dbReference type="Proteomes" id="UP001418222"/>
    </source>
</evidence>
<dbReference type="EMBL" id="JBBWWQ010000021">
    <property type="protein sequence ID" value="KAK8913798.1"/>
    <property type="molecule type" value="Genomic_DNA"/>
</dbReference>
<dbReference type="GO" id="GO:0046983">
    <property type="term" value="F:protein dimerization activity"/>
    <property type="evidence" value="ECO:0007669"/>
    <property type="project" value="InterPro"/>
</dbReference>
<dbReference type="CDD" id="cd07029">
    <property type="entry name" value="RNAP_I_III_AC19"/>
    <property type="match status" value="1"/>
</dbReference>
<comment type="caution">
    <text evidence="5">The sequence shown here is derived from an EMBL/GenBank/DDBJ whole genome shotgun (WGS) entry which is preliminary data.</text>
</comment>
<dbReference type="InterPro" id="IPR036603">
    <property type="entry name" value="RBP11-like"/>
</dbReference>
<dbReference type="PANTHER" id="PTHR13946">
    <property type="entry name" value="DNA-DIRECTED RNA POLYMERASE I,II,III"/>
    <property type="match status" value="1"/>
</dbReference>
<gene>
    <name evidence="5" type="ORF">KSP39_PZI023761</name>
</gene>
<evidence type="ECO:0000256" key="3">
    <source>
        <dbReference type="ARBA" id="ARBA00025751"/>
    </source>
</evidence>
<keyword evidence="2" id="KW-0804">Transcription</keyword>
<reference evidence="5 6" key="1">
    <citation type="journal article" date="2022" name="Nat. Plants">
        <title>Genomes of leafy and leafless Platanthera orchids illuminate the evolution of mycoheterotrophy.</title>
        <authorList>
            <person name="Li M.H."/>
            <person name="Liu K.W."/>
            <person name="Li Z."/>
            <person name="Lu H.C."/>
            <person name="Ye Q.L."/>
            <person name="Zhang D."/>
            <person name="Wang J.Y."/>
            <person name="Li Y.F."/>
            <person name="Zhong Z.M."/>
            <person name="Liu X."/>
            <person name="Yu X."/>
            <person name="Liu D.K."/>
            <person name="Tu X.D."/>
            <person name="Liu B."/>
            <person name="Hao Y."/>
            <person name="Liao X.Y."/>
            <person name="Jiang Y.T."/>
            <person name="Sun W.H."/>
            <person name="Chen J."/>
            <person name="Chen Y.Q."/>
            <person name="Ai Y."/>
            <person name="Zhai J.W."/>
            <person name="Wu S.S."/>
            <person name="Zhou Z."/>
            <person name="Hsiao Y.Y."/>
            <person name="Wu W.L."/>
            <person name="Chen Y.Y."/>
            <person name="Lin Y.F."/>
            <person name="Hsu J.L."/>
            <person name="Li C.Y."/>
            <person name="Wang Z.W."/>
            <person name="Zhao X."/>
            <person name="Zhong W.Y."/>
            <person name="Ma X.K."/>
            <person name="Ma L."/>
            <person name="Huang J."/>
            <person name="Chen G.Z."/>
            <person name="Huang M.Z."/>
            <person name="Huang L."/>
            <person name="Peng D.H."/>
            <person name="Luo Y.B."/>
            <person name="Zou S.Q."/>
            <person name="Chen S.P."/>
            <person name="Lan S."/>
            <person name="Tsai W.C."/>
            <person name="Van de Peer Y."/>
            <person name="Liu Z.J."/>
        </authorList>
    </citation>
    <scope>NUCLEOTIDE SEQUENCE [LARGE SCALE GENOMIC DNA]</scope>
    <source>
        <strain evidence="5">Lor287</strain>
    </source>
</reference>
<evidence type="ECO:0000256" key="2">
    <source>
        <dbReference type="ARBA" id="ARBA00023163"/>
    </source>
</evidence>
<dbReference type="GO" id="GO:0005666">
    <property type="term" value="C:RNA polymerase III complex"/>
    <property type="evidence" value="ECO:0007669"/>
    <property type="project" value="TreeGrafter"/>
</dbReference>
<dbReference type="Proteomes" id="UP001418222">
    <property type="component" value="Unassembled WGS sequence"/>
</dbReference>
<evidence type="ECO:0000256" key="1">
    <source>
        <dbReference type="ARBA" id="ARBA00022478"/>
    </source>
</evidence>
<dbReference type="InterPro" id="IPR033898">
    <property type="entry name" value="RNAP_AC19"/>
</dbReference>